<feature type="non-terminal residue" evidence="1">
    <location>
        <position position="1"/>
    </location>
</feature>
<accession>A0ABN7WVA9</accession>
<reference evidence="1 2" key="1">
    <citation type="submission" date="2021-06" db="EMBL/GenBank/DDBJ databases">
        <authorList>
            <person name="Kallberg Y."/>
            <person name="Tangrot J."/>
            <person name="Rosling A."/>
        </authorList>
    </citation>
    <scope>NUCLEOTIDE SEQUENCE [LARGE SCALE GENOMIC DNA]</scope>
    <source>
        <strain evidence="1 2">120-4 pot B 10/14</strain>
    </source>
</reference>
<gene>
    <name evidence="1" type="ORF">GMARGA_LOCUS35516</name>
</gene>
<protein>
    <submittedName>
        <fullName evidence="1">30651_t:CDS:1</fullName>
    </submittedName>
</protein>
<dbReference type="Proteomes" id="UP000789901">
    <property type="component" value="Unassembled WGS sequence"/>
</dbReference>
<comment type="caution">
    <text evidence="1">The sequence shown here is derived from an EMBL/GenBank/DDBJ whole genome shotgun (WGS) entry which is preliminary data.</text>
</comment>
<keyword evidence="2" id="KW-1185">Reference proteome</keyword>
<sequence length="40" mass="4737">LQLQLKTESPEVLLEQSMNLHIKKITKQLHQQRLQAQDNI</sequence>
<evidence type="ECO:0000313" key="1">
    <source>
        <dbReference type="EMBL" id="CAG8841601.1"/>
    </source>
</evidence>
<organism evidence="1 2">
    <name type="scientific">Gigaspora margarita</name>
    <dbReference type="NCBI Taxonomy" id="4874"/>
    <lineage>
        <taxon>Eukaryota</taxon>
        <taxon>Fungi</taxon>
        <taxon>Fungi incertae sedis</taxon>
        <taxon>Mucoromycota</taxon>
        <taxon>Glomeromycotina</taxon>
        <taxon>Glomeromycetes</taxon>
        <taxon>Diversisporales</taxon>
        <taxon>Gigasporaceae</taxon>
        <taxon>Gigaspora</taxon>
    </lineage>
</organism>
<dbReference type="EMBL" id="CAJVQB010066295">
    <property type="protein sequence ID" value="CAG8841601.1"/>
    <property type="molecule type" value="Genomic_DNA"/>
</dbReference>
<proteinExistence type="predicted"/>
<evidence type="ECO:0000313" key="2">
    <source>
        <dbReference type="Proteomes" id="UP000789901"/>
    </source>
</evidence>
<name>A0ABN7WVA9_GIGMA</name>